<dbReference type="Pfam" id="PF01032">
    <property type="entry name" value="FecCD"/>
    <property type="match status" value="1"/>
</dbReference>
<comment type="subcellular location">
    <subcellularLocation>
        <location evidence="1">Cell membrane</location>
        <topology evidence="1">Multi-pass membrane protein</topology>
    </subcellularLocation>
</comment>
<feature type="transmembrane region" description="Helical" evidence="8">
    <location>
        <begin position="314"/>
        <end position="332"/>
    </location>
</feature>
<evidence type="ECO:0000256" key="2">
    <source>
        <dbReference type="ARBA" id="ARBA00007935"/>
    </source>
</evidence>
<keyword evidence="6 8" id="KW-1133">Transmembrane helix</keyword>
<evidence type="ECO:0000256" key="5">
    <source>
        <dbReference type="ARBA" id="ARBA00022692"/>
    </source>
</evidence>
<evidence type="ECO:0000256" key="1">
    <source>
        <dbReference type="ARBA" id="ARBA00004651"/>
    </source>
</evidence>
<dbReference type="EMBL" id="JAHQCX010000021">
    <property type="protein sequence ID" value="MBU9728579.1"/>
    <property type="molecule type" value="Genomic_DNA"/>
</dbReference>
<evidence type="ECO:0000256" key="8">
    <source>
        <dbReference type="SAM" id="Phobius"/>
    </source>
</evidence>
<dbReference type="SUPFAM" id="SSF81345">
    <property type="entry name" value="ABC transporter involved in vitamin B12 uptake, BtuC"/>
    <property type="match status" value="1"/>
</dbReference>
<feature type="transmembrane region" description="Helical" evidence="8">
    <location>
        <begin position="126"/>
        <end position="144"/>
    </location>
</feature>
<feature type="transmembrane region" description="Helical" evidence="8">
    <location>
        <begin position="101"/>
        <end position="120"/>
    </location>
</feature>
<name>A0ABS6KDI7_9FIRM</name>
<proteinExistence type="inferred from homology"/>
<evidence type="ECO:0000256" key="4">
    <source>
        <dbReference type="ARBA" id="ARBA00022475"/>
    </source>
</evidence>
<feature type="transmembrane region" description="Helical" evidence="8">
    <location>
        <begin position="21"/>
        <end position="41"/>
    </location>
</feature>
<dbReference type="RefSeq" id="WP_238727464.1">
    <property type="nucleotide sequence ID" value="NZ_JAHQCX010000021.1"/>
</dbReference>
<keyword evidence="10" id="KW-1185">Reference proteome</keyword>
<dbReference type="PANTHER" id="PTHR30472">
    <property type="entry name" value="FERRIC ENTEROBACTIN TRANSPORT SYSTEM PERMEASE PROTEIN"/>
    <property type="match status" value="1"/>
</dbReference>
<accession>A0ABS6KDI7</accession>
<evidence type="ECO:0000256" key="3">
    <source>
        <dbReference type="ARBA" id="ARBA00022448"/>
    </source>
</evidence>
<protein>
    <submittedName>
        <fullName evidence="9">Iron ABC transporter permease</fullName>
    </submittedName>
</protein>
<evidence type="ECO:0000256" key="6">
    <source>
        <dbReference type="ARBA" id="ARBA00022989"/>
    </source>
</evidence>
<keyword evidence="7 8" id="KW-0472">Membrane</keyword>
<dbReference type="PANTHER" id="PTHR30472:SF24">
    <property type="entry name" value="FERRIC ENTEROBACTIN TRANSPORT SYSTEM PERMEASE PROTEIN FEPG"/>
    <property type="match status" value="1"/>
</dbReference>
<feature type="transmembrane region" description="Helical" evidence="8">
    <location>
        <begin position="285"/>
        <end position="305"/>
    </location>
</feature>
<feature type="transmembrane region" description="Helical" evidence="8">
    <location>
        <begin position="72"/>
        <end position="89"/>
    </location>
</feature>
<comment type="caution">
    <text evidence="9">The sequence shown here is derived from an EMBL/GenBank/DDBJ whole genome shotgun (WGS) entry which is preliminary data.</text>
</comment>
<evidence type="ECO:0000313" key="10">
    <source>
        <dbReference type="Proteomes" id="UP001314681"/>
    </source>
</evidence>
<comment type="similarity">
    <text evidence="2">Belongs to the binding-protein-dependent transport system permease family. FecCD subfamily.</text>
</comment>
<gene>
    <name evidence="9" type="ORF">KTH90_21540</name>
</gene>
<dbReference type="Proteomes" id="UP001314681">
    <property type="component" value="Unassembled WGS sequence"/>
</dbReference>
<evidence type="ECO:0000256" key="7">
    <source>
        <dbReference type="ARBA" id="ARBA00023136"/>
    </source>
</evidence>
<dbReference type="InterPro" id="IPR037294">
    <property type="entry name" value="ABC_BtuC-like"/>
</dbReference>
<dbReference type="CDD" id="cd06550">
    <property type="entry name" value="TM_ABC_iron-siderophores_like"/>
    <property type="match status" value="1"/>
</dbReference>
<sequence length="340" mass="36594">MKKIDPEMKALFTHRSRLLRIGICCIVLAAGVFLSIAMGAVEFSLPEIFHYLFQETSGTNHIILADVRLPRTLVAGLAGMCLSLSGAIMQGITRNPMASPSILGVTSGASLVTLVLFVYFPASYYLTPAAAITGAFLTTMLVYFMSWKNGVAPVRFILSGVAVSSILSAFYSVVSVLHPDAIQGMIGFSVGSLNARTWNHFKLILPYALIGLTAVLCLTNRLNLLSMGDEIATGLGLKVEHTRLIFIVISSLLAGSAISVVGQIAFVGLCVPHITRMLVGSDYRYLLPASAVNGAAMVIYCDWLARIVIRPEEMNVGIIIAALGAPFFLYLLRRKGGYQL</sequence>
<feature type="transmembrane region" description="Helical" evidence="8">
    <location>
        <begin position="244"/>
        <end position="265"/>
    </location>
</feature>
<dbReference type="InterPro" id="IPR000522">
    <property type="entry name" value="ABC_transptr_permease_BtuC"/>
</dbReference>
<feature type="transmembrane region" description="Helical" evidence="8">
    <location>
        <begin position="156"/>
        <end position="177"/>
    </location>
</feature>
<keyword evidence="4" id="KW-1003">Cell membrane</keyword>
<organism evidence="9 10">
    <name type="scientific">Diplocloster modestus</name>
    <dbReference type="NCBI Taxonomy" id="2850322"/>
    <lineage>
        <taxon>Bacteria</taxon>
        <taxon>Bacillati</taxon>
        <taxon>Bacillota</taxon>
        <taxon>Clostridia</taxon>
        <taxon>Lachnospirales</taxon>
        <taxon>Lachnospiraceae</taxon>
        <taxon>Diplocloster</taxon>
    </lineage>
</organism>
<keyword evidence="3" id="KW-0813">Transport</keyword>
<dbReference type="Gene3D" id="1.10.3470.10">
    <property type="entry name" value="ABC transporter involved in vitamin B12 uptake, BtuC"/>
    <property type="match status" value="1"/>
</dbReference>
<feature type="transmembrane region" description="Helical" evidence="8">
    <location>
        <begin position="204"/>
        <end position="223"/>
    </location>
</feature>
<keyword evidence="5 8" id="KW-0812">Transmembrane</keyword>
<evidence type="ECO:0000313" key="9">
    <source>
        <dbReference type="EMBL" id="MBU9728579.1"/>
    </source>
</evidence>
<reference evidence="9 10" key="1">
    <citation type="submission" date="2021-06" db="EMBL/GenBank/DDBJ databases">
        <title>Description of novel taxa of the family Lachnospiraceae.</title>
        <authorList>
            <person name="Chaplin A.V."/>
            <person name="Sokolova S.R."/>
            <person name="Pikina A.P."/>
            <person name="Korzhanova M."/>
            <person name="Belova V."/>
            <person name="Korostin D."/>
            <person name="Efimov B.A."/>
        </authorList>
    </citation>
    <scope>NUCLEOTIDE SEQUENCE [LARGE SCALE GENOMIC DNA]</scope>
    <source>
        <strain evidence="9 10">ASD4241</strain>
    </source>
</reference>